<dbReference type="AlphaFoldDB" id="A0A9P6EIM1"/>
<evidence type="ECO:0000313" key="2">
    <source>
        <dbReference type="EMBL" id="KAF9529791.1"/>
    </source>
</evidence>
<evidence type="ECO:0000259" key="1">
    <source>
        <dbReference type="Pfam" id="PF12146"/>
    </source>
</evidence>
<proteinExistence type="predicted"/>
<dbReference type="OrthoDB" id="10249433at2759"/>
<protein>
    <submittedName>
        <fullName evidence="2">Alpha/Beta hydrolase protein</fullName>
    </submittedName>
</protein>
<dbReference type="InterPro" id="IPR051044">
    <property type="entry name" value="MAG_DAG_Lipase"/>
</dbReference>
<dbReference type="SUPFAM" id="SSF53474">
    <property type="entry name" value="alpha/beta-Hydrolases"/>
    <property type="match status" value="1"/>
</dbReference>
<dbReference type="PRINTS" id="PR00111">
    <property type="entry name" value="ABHYDROLASE"/>
</dbReference>
<dbReference type="PANTHER" id="PTHR11614">
    <property type="entry name" value="PHOSPHOLIPASE-RELATED"/>
    <property type="match status" value="1"/>
</dbReference>
<name>A0A9P6EIM1_9AGAR</name>
<keyword evidence="3" id="KW-1185">Reference proteome</keyword>
<sequence>MASTTETPFIEEWVPGPRSTSFYTRTYLPSLTPKATIVFVHGFAEHIGRYAHFHPLLTSRGIAVFAYDQRGFGLTALDTKGHKSRDSSYGKTSWEEQMEDIEWAVGHAKKIREGIPLFLMGHSMGGEEVLGFGCRTKSTSVLSDLTAIIATSPLIQQTHPSPKLAKWVGGKLSALAPGFMVPAKVEATQLSHDPAVFKAYAEDPLVKMSGSLRGLNDMLTKADWLFATGHSEWKKDLPVLIIHGTDDQVTSCKASQTFHDSLPEGANKKIQLFEGGYHELHNEPDGVKEKLADRIIAYIEEQIAAGSSEAVARTSNSATSAKAVTTLDAQEPAAGVVVVGQSETPKPKI</sequence>
<dbReference type="Pfam" id="PF12146">
    <property type="entry name" value="Hydrolase_4"/>
    <property type="match status" value="1"/>
</dbReference>
<dbReference type="EMBL" id="MU157844">
    <property type="protein sequence ID" value="KAF9529791.1"/>
    <property type="molecule type" value="Genomic_DNA"/>
</dbReference>
<dbReference type="InterPro" id="IPR000073">
    <property type="entry name" value="AB_hydrolase_1"/>
</dbReference>
<keyword evidence="2" id="KW-0378">Hydrolase</keyword>
<dbReference type="Proteomes" id="UP000807306">
    <property type="component" value="Unassembled WGS sequence"/>
</dbReference>
<dbReference type="Gene3D" id="3.40.50.1820">
    <property type="entry name" value="alpha/beta hydrolase"/>
    <property type="match status" value="1"/>
</dbReference>
<organism evidence="2 3">
    <name type="scientific">Crepidotus variabilis</name>
    <dbReference type="NCBI Taxonomy" id="179855"/>
    <lineage>
        <taxon>Eukaryota</taxon>
        <taxon>Fungi</taxon>
        <taxon>Dikarya</taxon>
        <taxon>Basidiomycota</taxon>
        <taxon>Agaricomycotina</taxon>
        <taxon>Agaricomycetes</taxon>
        <taxon>Agaricomycetidae</taxon>
        <taxon>Agaricales</taxon>
        <taxon>Agaricineae</taxon>
        <taxon>Crepidotaceae</taxon>
        <taxon>Crepidotus</taxon>
    </lineage>
</organism>
<evidence type="ECO:0000313" key="3">
    <source>
        <dbReference type="Proteomes" id="UP000807306"/>
    </source>
</evidence>
<dbReference type="InterPro" id="IPR029058">
    <property type="entry name" value="AB_hydrolase_fold"/>
</dbReference>
<accession>A0A9P6EIM1</accession>
<gene>
    <name evidence="2" type="ORF">CPB83DRAFT_764638</name>
</gene>
<comment type="caution">
    <text evidence="2">The sequence shown here is derived from an EMBL/GenBank/DDBJ whole genome shotgun (WGS) entry which is preliminary data.</text>
</comment>
<reference evidence="2" key="1">
    <citation type="submission" date="2020-11" db="EMBL/GenBank/DDBJ databases">
        <authorList>
            <consortium name="DOE Joint Genome Institute"/>
            <person name="Ahrendt S."/>
            <person name="Riley R."/>
            <person name="Andreopoulos W."/>
            <person name="Labutti K."/>
            <person name="Pangilinan J."/>
            <person name="Ruiz-Duenas F.J."/>
            <person name="Barrasa J.M."/>
            <person name="Sanchez-Garcia M."/>
            <person name="Camarero S."/>
            <person name="Miyauchi S."/>
            <person name="Serrano A."/>
            <person name="Linde D."/>
            <person name="Babiker R."/>
            <person name="Drula E."/>
            <person name="Ayuso-Fernandez I."/>
            <person name="Pacheco R."/>
            <person name="Padilla G."/>
            <person name="Ferreira P."/>
            <person name="Barriuso J."/>
            <person name="Kellner H."/>
            <person name="Castanera R."/>
            <person name="Alfaro M."/>
            <person name="Ramirez L."/>
            <person name="Pisabarro A.G."/>
            <person name="Kuo A."/>
            <person name="Tritt A."/>
            <person name="Lipzen A."/>
            <person name="He G."/>
            <person name="Yan M."/>
            <person name="Ng V."/>
            <person name="Cullen D."/>
            <person name="Martin F."/>
            <person name="Rosso M.-N."/>
            <person name="Henrissat B."/>
            <person name="Hibbett D."/>
            <person name="Martinez A.T."/>
            <person name="Grigoriev I.V."/>
        </authorList>
    </citation>
    <scope>NUCLEOTIDE SEQUENCE</scope>
    <source>
        <strain evidence="2">CBS 506.95</strain>
    </source>
</reference>
<feature type="domain" description="Serine aminopeptidase S33" evidence="1">
    <location>
        <begin position="33"/>
        <end position="285"/>
    </location>
</feature>
<dbReference type="GO" id="GO:0016787">
    <property type="term" value="F:hydrolase activity"/>
    <property type="evidence" value="ECO:0007669"/>
    <property type="project" value="UniProtKB-KW"/>
</dbReference>
<dbReference type="InterPro" id="IPR022742">
    <property type="entry name" value="Hydrolase_4"/>
</dbReference>